<evidence type="ECO:0000313" key="1">
    <source>
        <dbReference type="EMBL" id="KAA6362045.1"/>
    </source>
</evidence>
<reference evidence="1 2" key="1">
    <citation type="submission" date="2019-03" db="EMBL/GenBank/DDBJ databases">
        <title>Single cell metagenomics reveals metabolic interactions within the superorganism composed of flagellate Streblomastix strix and complex community of Bacteroidetes bacteria on its surface.</title>
        <authorList>
            <person name="Treitli S.C."/>
            <person name="Kolisko M."/>
            <person name="Husnik F."/>
            <person name="Keeling P."/>
            <person name="Hampl V."/>
        </authorList>
    </citation>
    <scope>NUCLEOTIDE SEQUENCE [LARGE SCALE GENOMIC DNA]</scope>
    <source>
        <strain evidence="1">ST1C</strain>
    </source>
</reference>
<feature type="non-terminal residue" evidence="1">
    <location>
        <position position="125"/>
    </location>
</feature>
<organism evidence="1 2">
    <name type="scientific">Streblomastix strix</name>
    <dbReference type="NCBI Taxonomy" id="222440"/>
    <lineage>
        <taxon>Eukaryota</taxon>
        <taxon>Metamonada</taxon>
        <taxon>Preaxostyla</taxon>
        <taxon>Oxymonadida</taxon>
        <taxon>Streblomastigidae</taxon>
        <taxon>Streblomastix</taxon>
    </lineage>
</organism>
<comment type="caution">
    <text evidence="1">The sequence shown here is derived from an EMBL/GenBank/DDBJ whole genome shotgun (WGS) entry which is preliminary data.</text>
</comment>
<evidence type="ECO:0000313" key="2">
    <source>
        <dbReference type="Proteomes" id="UP000324800"/>
    </source>
</evidence>
<dbReference type="EMBL" id="SNRW01024723">
    <property type="protein sequence ID" value="KAA6362045.1"/>
    <property type="molecule type" value="Genomic_DNA"/>
</dbReference>
<name>A0A5J4TXB9_9EUKA</name>
<dbReference type="Proteomes" id="UP000324800">
    <property type="component" value="Unassembled WGS sequence"/>
</dbReference>
<accession>A0A5J4TXB9</accession>
<protein>
    <submittedName>
        <fullName evidence="1">Uncharacterized protein</fullName>
    </submittedName>
</protein>
<gene>
    <name evidence="1" type="ORF">EZS28_042428</name>
</gene>
<proteinExistence type="predicted"/>
<dbReference type="AlphaFoldDB" id="A0A5J4TXB9"/>
<sequence length="125" mass="14228">MWGLIHRRLQREKEVMKMAFNKLLLVFALFTFSFGFRFPFGNSKKISKANEIESTKLYFSNEKIGPDGNVHINDPDVNYDTGVTGEVLIESLPTLNGTATVDDETYHVFPISYFDALKTTKALND</sequence>